<protein>
    <submittedName>
        <fullName evidence="1">Uncharacterized protein</fullName>
    </submittedName>
</protein>
<gene>
    <name evidence="1" type="ordered locus">WS1088</name>
</gene>
<reference evidence="1 2" key="1">
    <citation type="journal article" date="2003" name="Proc. Natl. Acad. Sci. U.S.A.">
        <title>Complete genome sequence and analysis of Wolinella succinogenes.</title>
        <authorList>
            <person name="Baar C."/>
            <person name="Eppinger M."/>
            <person name="Raddatz G."/>
            <person name="Simon JM."/>
            <person name="Lanz C."/>
            <person name="Klimmek O."/>
            <person name="Nandakumar R."/>
            <person name="Gross R."/>
            <person name="Rosinus A."/>
            <person name="Keller H."/>
            <person name="Jagtap P."/>
            <person name="Linke B."/>
            <person name="Meyer F."/>
            <person name="Lederer H."/>
            <person name="Schuster S.C."/>
        </authorList>
    </citation>
    <scope>NUCLEOTIDE SEQUENCE [LARGE SCALE GENOMIC DNA]</scope>
    <source>
        <strain evidence="2">ATCC 29543 / DSM 1740 / CCUG 13145 / JCM 31913 / LMG 7466 / NCTC 11488 / FDC 602W</strain>
    </source>
</reference>
<evidence type="ECO:0000313" key="2">
    <source>
        <dbReference type="Proteomes" id="UP000000422"/>
    </source>
</evidence>
<dbReference type="RefSeq" id="WP_011138975.1">
    <property type="nucleotide sequence ID" value="NC_005090.1"/>
</dbReference>
<evidence type="ECO:0000313" key="1">
    <source>
        <dbReference type="EMBL" id="CAE10183.1"/>
    </source>
</evidence>
<sequence length="243" mass="28462">MKKAAFTPTPDWLRTWVEDKDRRYWSAQKHARGILSYTVALKSLEDYFKAIKLGSLKPNQRSIAYFAKAWGWNWTKTLRFFVIVMEALENLDARFQRLKRKAEEYAQRAKEYVYKARGKIFNSSTKGDESEIEKLFLDAMAGVAKNNPAFYRRKIKENLRAGDPATVENFENFKHARTAEEQKRERDALQEKIQNQIEIYNMKNDEKIIKCIIDSEQKKVQLTRADGQVLILELSNLDLLGVL</sequence>
<dbReference type="Proteomes" id="UP000000422">
    <property type="component" value="Chromosome"/>
</dbReference>
<dbReference type="KEGG" id="wsu:WS1088"/>
<organism evidence="2">
    <name type="scientific">Wolinella succinogenes (strain ATCC 29543 / DSM 1740 / CCUG 13145 / JCM 31913 / LMG 7466 / NCTC 11488 / FDC 602W)</name>
    <name type="common">Vibrio succinogenes</name>
    <dbReference type="NCBI Taxonomy" id="273121"/>
    <lineage>
        <taxon>Bacteria</taxon>
        <taxon>Pseudomonadati</taxon>
        <taxon>Campylobacterota</taxon>
        <taxon>Epsilonproteobacteria</taxon>
        <taxon>Campylobacterales</taxon>
        <taxon>Helicobacteraceae</taxon>
        <taxon>Wolinella</taxon>
    </lineage>
</organism>
<dbReference type="EMBL" id="BX571659">
    <property type="protein sequence ID" value="CAE10183.1"/>
    <property type="molecule type" value="Genomic_DNA"/>
</dbReference>
<dbReference type="AlphaFoldDB" id="Q7MRS2"/>
<name>Q7MRS2_WOLSU</name>
<dbReference type="HOGENOM" id="CLU_1142229_0_0_7"/>
<proteinExistence type="predicted"/>
<dbReference type="STRING" id="273121.WS1088"/>
<keyword evidence="2" id="KW-1185">Reference proteome</keyword>
<accession>Q7MRS2</accession>